<protein>
    <submittedName>
        <fullName evidence="1">Uncharacterized protein</fullName>
    </submittedName>
</protein>
<organism evidence="1">
    <name type="scientific">viral metagenome</name>
    <dbReference type="NCBI Taxonomy" id="1070528"/>
    <lineage>
        <taxon>unclassified sequences</taxon>
        <taxon>metagenomes</taxon>
        <taxon>organismal metagenomes</taxon>
    </lineage>
</organism>
<dbReference type="AlphaFoldDB" id="A0A6C0INX1"/>
<dbReference type="EMBL" id="MN740217">
    <property type="protein sequence ID" value="QHT94185.1"/>
    <property type="molecule type" value="Genomic_DNA"/>
</dbReference>
<reference evidence="1" key="1">
    <citation type="journal article" date="2020" name="Nature">
        <title>Giant virus diversity and host interactions through global metagenomics.</title>
        <authorList>
            <person name="Schulz F."/>
            <person name="Roux S."/>
            <person name="Paez-Espino D."/>
            <person name="Jungbluth S."/>
            <person name="Walsh D.A."/>
            <person name="Denef V.J."/>
            <person name="McMahon K.D."/>
            <person name="Konstantinidis K.T."/>
            <person name="Eloe-Fadrosh E.A."/>
            <person name="Kyrpides N.C."/>
            <person name="Woyke T."/>
        </authorList>
    </citation>
    <scope>NUCLEOTIDE SEQUENCE</scope>
    <source>
        <strain evidence="1">GVMAG-M-3300024258-28</strain>
    </source>
</reference>
<name>A0A6C0INX1_9ZZZZ</name>
<proteinExistence type="predicted"/>
<sequence length="79" mass="9365">MEKGLDSIESIKHDDATLQKMIFLINALEDGWSVKKDKESFVFTKKHENKREIFQKDYLERFLISNFSQDVILKNNTNL</sequence>
<accession>A0A6C0INX1</accession>
<evidence type="ECO:0000313" key="1">
    <source>
        <dbReference type="EMBL" id="QHT94185.1"/>
    </source>
</evidence>